<dbReference type="Gene3D" id="2.80.10.50">
    <property type="match status" value="1"/>
</dbReference>
<dbReference type="Proteomes" id="UP001148018">
    <property type="component" value="Unassembled WGS sequence"/>
</dbReference>
<keyword evidence="7 14" id="KW-0812">Transmembrane</keyword>
<comment type="pathway">
    <text evidence="2">Protein modification; protein glycosylation.</text>
</comment>
<evidence type="ECO:0000256" key="14">
    <source>
        <dbReference type="SAM" id="Phobius"/>
    </source>
</evidence>
<comment type="similarity">
    <text evidence="3">Belongs to the glycosyltransferase 39 family.</text>
</comment>
<evidence type="ECO:0000256" key="2">
    <source>
        <dbReference type="ARBA" id="ARBA00004922"/>
    </source>
</evidence>
<comment type="subcellular location">
    <subcellularLocation>
        <location evidence="1">Endoplasmic reticulum membrane</location>
        <topology evidence="1">Multi-pass membrane protein</topology>
    </subcellularLocation>
</comment>
<feature type="domain" description="MIR" evidence="15">
    <location>
        <begin position="180"/>
        <end position="237"/>
    </location>
</feature>
<evidence type="ECO:0000256" key="9">
    <source>
        <dbReference type="ARBA" id="ARBA00022824"/>
    </source>
</evidence>
<keyword evidence="5" id="KW-0328">Glycosyltransferase</keyword>
<dbReference type="Pfam" id="PF02366">
    <property type="entry name" value="PMT"/>
    <property type="match status" value="1"/>
</dbReference>
<evidence type="ECO:0000313" key="17">
    <source>
        <dbReference type="Proteomes" id="UP001148018"/>
    </source>
</evidence>
<dbReference type="InterPro" id="IPR036300">
    <property type="entry name" value="MIR_dom_sf"/>
</dbReference>
<dbReference type="GO" id="GO:0005789">
    <property type="term" value="C:endoplasmic reticulum membrane"/>
    <property type="evidence" value="ECO:0007669"/>
    <property type="project" value="UniProtKB-SubCell"/>
</dbReference>
<dbReference type="PROSITE" id="PS50919">
    <property type="entry name" value="MIR"/>
    <property type="match status" value="1"/>
</dbReference>
<dbReference type="PANTHER" id="PTHR10050">
    <property type="entry name" value="DOLICHYL-PHOSPHATE-MANNOSE--PROTEIN MANNOSYLTRANSFERASE"/>
    <property type="match status" value="1"/>
</dbReference>
<dbReference type="InterPro" id="IPR003342">
    <property type="entry name" value="ArnT-like_N"/>
</dbReference>
<reference evidence="16" key="1">
    <citation type="submission" date="2022-07" db="EMBL/GenBank/DDBJ databases">
        <title>Chromosome-level genome of Muraenolepis orangiensis.</title>
        <authorList>
            <person name="Kim J."/>
        </authorList>
    </citation>
    <scope>NUCLEOTIDE SEQUENCE</scope>
    <source>
        <strain evidence="16">KU_S4_2022</strain>
        <tissue evidence="16">Muscle</tissue>
    </source>
</reference>
<comment type="caution">
    <text evidence="16">The sequence shown here is derived from an EMBL/GenBank/DDBJ whole genome shotgun (WGS) entry which is preliminary data.</text>
</comment>
<evidence type="ECO:0000256" key="8">
    <source>
        <dbReference type="ARBA" id="ARBA00022737"/>
    </source>
</evidence>
<dbReference type="OrthoDB" id="292747at2759"/>
<evidence type="ECO:0000256" key="12">
    <source>
        <dbReference type="ARBA" id="ARBA00045085"/>
    </source>
</evidence>
<dbReference type="EC" id="2.4.1.109" evidence="4"/>
<protein>
    <recommendedName>
        <fullName evidence="4">dolichyl-phosphate-mannose--protein mannosyltransferase</fullName>
        <ecNumber evidence="4">2.4.1.109</ecNumber>
    </recommendedName>
</protein>
<evidence type="ECO:0000256" key="3">
    <source>
        <dbReference type="ARBA" id="ARBA00007222"/>
    </source>
</evidence>
<evidence type="ECO:0000256" key="1">
    <source>
        <dbReference type="ARBA" id="ARBA00004477"/>
    </source>
</evidence>
<evidence type="ECO:0000256" key="5">
    <source>
        <dbReference type="ARBA" id="ARBA00022676"/>
    </source>
</evidence>
<dbReference type="PANTHER" id="PTHR10050:SF51">
    <property type="entry name" value="PROTEIN O-MANNOSYL-TRANSFERASE 1"/>
    <property type="match status" value="1"/>
</dbReference>
<dbReference type="EMBL" id="JANIIK010000044">
    <property type="protein sequence ID" value="KAJ3603942.1"/>
    <property type="molecule type" value="Genomic_DNA"/>
</dbReference>
<keyword evidence="11 14" id="KW-0472">Membrane</keyword>
<evidence type="ECO:0000256" key="6">
    <source>
        <dbReference type="ARBA" id="ARBA00022679"/>
    </source>
</evidence>
<sequence length="265" mass="29844">MVLCVCLAVHQSTPAVCVWALRLLPALCGALCVPLAYLLQVELGGLQYAALGAALLVLMENSLIVQSRFMVLESVLISFQLLSFCYWRFHNTPNRVKYVGVSTYLLLLGIASVHTWQLIGQQATIPCWLHSHKANYPIRYEDGRGSSHQQQVTCYSFKDVNNWWIVKDPGRQELVVNRPPRPVRHGDVVQLLHGMTSRFLNSHDVAAPVSPHAQEVSGYIDFNVSMVIQNLWRVDISNREAESEVGRPLCLRCGWFTSIPRLFSS</sequence>
<evidence type="ECO:0000256" key="4">
    <source>
        <dbReference type="ARBA" id="ARBA00012839"/>
    </source>
</evidence>
<organism evidence="16 17">
    <name type="scientific">Muraenolepis orangiensis</name>
    <name type="common">Patagonian moray cod</name>
    <dbReference type="NCBI Taxonomy" id="630683"/>
    <lineage>
        <taxon>Eukaryota</taxon>
        <taxon>Metazoa</taxon>
        <taxon>Chordata</taxon>
        <taxon>Craniata</taxon>
        <taxon>Vertebrata</taxon>
        <taxon>Euteleostomi</taxon>
        <taxon>Actinopterygii</taxon>
        <taxon>Neopterygii</taxon>
        <taxon>Teleostei</taxon>
        <taxon>Neoteleostei</taxon>
        <taxon>Acanthomorphata</taxon>
        <taxon>Zeiogadaria</taxon>
        <taxon>Gadariae</taxon>
        <taxon>Gadiformes</taxon>
        <taxon>Muraenolepidoidei</taxon>
        <taxon>Muraenolepididae</taxon>
        <taxon>Muraenolepis</taxon>
    </lineage>
</organism>
<proteinExistence type="inferred from homology"/>
<feature type="transmembrane region" description="Helical" evidence="14">
    <location>
        <begin position="70"/>
        <end position="89"/>
    </location>
</feature>
<comment type="catalytic activity">
    <reaction evidence="13">
        <text>a di-trans,poly-cis-dolichyl beta-D-mannosyl phosphate + L-seryl-[protein] = 3-O-(alpha-D-mannosyl)-L-seryl-[protein] + a di-trans,poly-cis-dolichyl phosphate + H(+)</text>
        <dbReference type="Rhea" id="RHEA:17377"/>
        <dbReference type="Rhea" id="RHEA-COMP:9863"/>
        <dbReference type="Rhea" id="RHEA-COMP:13546"/>
        <dbReference type="Rhea" id="RHEA-COMP:19498"/>
        <dbReference type="Rhea" id="RHEA-COMP:19501"/>
        <dbReference type="ChEBI" id="CHEBI:15378"/>
        <dbReference type="ChEBI" id="CHEBI:29999"/>
        <dbReference type="ChEBI" id="CHEBI:57683"/>
        <dbReference type="ChEBI" id="CHEBI:58211"/>
        <dbReference type="ChEBI" id="CHEBI:137321"/>
        <dbReference type="EC" id="2.4.1.109"/>
    </reaction>
</comment>
<evidence type="ECO:0000256" key="13">
    <source>
        <dbReference type="ARBA" id="ARBA00045102"/>
    </source>
</evidence>
<accession>A0A9Q0IKI5</accession>
<dbReference type="InterPro" id="IPR016093">
    <property type="entry name" value="MIR_motif"/>
</dbReference>
<evidence type="ECO:0000313" key="16">
    <source>
        <dbReference type="EMBL" id="KAJ3603942.1"/>
    </source>
</evidence>
<gene>
    <name evidence="16" type="ORF">NHX12_028683</name>
</gene>
<evidence type="ECO:0000256" key="7">
    <source>
        <dbReference type="ARBA" id="ARBA00022692"/>
    </source>
</evidence>
<dbReference type="GO" id="GO:0004169">
    <property type="term" value="F:dolichyl-phosphate-mannose-protein mannosyltransferase activity"/>
    <property type="evidence" value="ECO:0007669"/>
    <property type="project" value="UniProtKB-EC"/>
</dbReference>
<keyword evidence="9" id="KW-0256">Endoplasmic reticulum</keyword>
<dbReference type="Pfam" id="PF02815">
    <property type="entry name" value="MIR"/>
    <property type="match status" value="1"/>
</dbReference>
<dbReference type="InterPro" id="IPR027005">
    <property type="entry name" value="PMT-like"/>
</dbReference>
<feature type="transmembrane region" description="Helical" evidence="14">
    <location>
        <begin position="101"/>
        <end position="119"/>
    </location>
</feature>
<evidence type="ECO:0000256" key="10">
    <source>
        <dbReference type="ARBA" id="ARBA00022989"/>
    </source>
</evidence>
<evidence type="ECO:0000259" key="15">
    <source>
        <dbReference type="PROSITE" id="PS50919"/>
    </source>
</evidence>
<evidence type="ECO:0000256" key="11">
    <source>
        <dbReference type="ARBA" id="ARBA00023136"/>
    </source>
</evidence>
<keyword evidence="8" id="KW-0677">Repeat</keyword>
<keyword evidence="10 14" id="KW-1133">Transmembrane helix</keyword>
<keyword evidence="6" id="KW-0808">Transferase</keyword>
<dbReference type="SUPFAM" id="SSF82109">
    <property type="entry name" value="MIR domain"/>
    <property type="match status" value="1"/>
</dbReference>
<name>A0A9Q0IKI5_9TELE</name>
<dbReference type="AlphaFoldDB" id="A0A9Q0IKI5"/>
<dbReference type="SMART" id="SM00472">
    <property type="entry name" value="MIR"/>
    <property type="match status" value="2"/>
</dbReference>
<comment type="catalytic activity">
    <reaction evidence="12">
        <text>a di-trans,poly-cis-dolichyl beta-D-mannosyl phosphate + L-threonyl-[protein] = 3-O-(alpha-D-mannosyl)-L-threonyl-[protein] + a di-trans,poly-cis-dolichyl phosphate + H(+)</text>
        <dbReference type="Rhea" id="RHEA:53396"/>
        <dbReference type="Rhea" id="RHEA-COMP:11060"/>
        <dbReference type="Rhea" id="RHEA-COMP:13547"/>
        <dbReference type="Rhea" id="RHEA-COMP:19498"/>
        <dbReference type="Rhea" id="RHEA-COMP:19501"/>
        <dbReference type="ChEBI" id="CHEBI:15378"/>
        <dbReference type="ChEBI" id="CHEBI:30013"/>
        <dbReference type="ChEBI" id="CHEBI:57683"/>
        <dbReference type="ChEBI" id="CHEBI:58211"/>
        <dbReference type="ChEBI" id="CHEBI:137323"/>
        <dbReference type="EC" id="2.4.1.109"/>
    </reaction>
</comment>
<keyword evidence="17" id="KW-1185">Reference proteome</keyword>